<dbReference type="EMBL" id="WWNE01000005">
    <property type="protein sequence ID" value="NBG65390.1"/>
    <property type="molecule type" value="Genomic_DNA"/>
</dbReference>
<gene>
    <name evidence="2" type="ORF">GQN54_04645</name>
</gene>
<accession>A0A6N9NJM2</accession>
<evidence type="ECO:0000256" key="1">
    <source>
        <dbReference type="SAM" id="Phobius"/>
    </source>
</evidence>
<dbReference type="InterPro" id="IPR021768">
    <property type="entry name" value="DUF3332"/>
</dbReference>
<dbReference type="Pfam" id="PF11810">
    <property type="entry name" value="DUF3332"/>
    <property type="match status" value="1"/>
</dbReference>
<keyword evidence="1" id="KW-0472">Membrane</keyword>
<proteinExistence type="predicted"/>
<keyword evidence="3" id="KW-1185">Reference proteome</keyword>
<protein>
    <submittedName>
        <fullName evidence="2">DUF3332 family protein</fullName>
    </submittedName>
</protein>
<comment type="caution">
    <text evidence="2">The sequence shown here is derived from an EMBL/GenBank/DDBJ whole genome shotgun (WGS) entry which is preliminary data.</text>
</comment>
<dbReference type="RefSeq" id="WP_160632351.1">
    <property type="nucleotide sequence ID" value="NZ_WWNE01000005.1"/>
</dbReference>
<name>A0A6N9NJM2_9FLAO</name>
<keyword evidence="1" id="KW-0812">Transmembrane</keyword>
<evidence type="ECO:0000313" key="2">
    <source>
        <dbReference type="EMBL" id="NBG65390.1"/>
    </source>
</evidence>
<feature type="transmembrane region" description="Helical" evidence="1">
    <location>
        <begin position="46"/>
        <end position="71"/>
    </location>
</feature>
<sequence length="188" mass="21122">MKKIVFSAMAAMIMITQTGCFGSFELVKKVYDFNDNITSSKFVNTLVFYVFTILPVYSIASFIDVVILNLVEFWTGSNPLAMTEGQIEEQLVTYKGEVYKMTATKNKFHVEKLNGTESIEVGNLVFADEARTWSFEKNGESTPIATLNADNSVTYHVENGTATVYNNDMETLVFERNTADHLIEMASK</sequence>
<dbReference type="AlphaFoldDB" id="A0A6N9NJM2"/>
<keyword evidence="1" id="KW-1133">Transmembrane helix</keyword>
<dbReference type="Proteomes" id="UP000470771">
    <property type="component" value="Unassembled WGS sequence"/>
</dbReference>
<reference evidence="2 3" key="1">
    <citation type="submission" date="2019-12" db="EMBL/GenBank/DDBJ databases">
        <authorList>
            <person name="Zhao J."/>
        </authorList>
    </citation>
    <scope>NUCLEOTIDE SEQUENCE [LARGE SCALE GENOMIC DNA]</scope>
    <source>
        <strain evidence="2 3">S-15</strain>
    </source>
</reference>
<evidence type="ECO:0000313" key="3">
    <source>
        <dbReference type="Proteomes" id="UP000470771"/>
    </source>
</evidence>
<organism evidence="2 3">
    <name type="scientific">Acidiluteibacter ferrifornacis</name>
    <dbReference type="NCBI Taxonomy" id="2692424"/>
    <lineage>
        <taxon>Bacteria</taxon>
        <taxon>Pseudomonadati</taxon>
        <taxon>Bacteroidota</taxon>
        <taxon>Flavobacteriia</taxon>
        <taxon>Flavobacteriales</taxon>
        <taxon>Cryomorphaceae</taxon>
        <taxon>Acidiluteibacter</taxon>
    </lineage>
</organism>